<protein>
    <submittedName>
        <fullName evidence="1">Uncharacterized protein</fullName>
    </submittedName>
</protein>
<comment type="caution">
    <text evidence="1">The sequence shown here is derived from an EMBL/GenBank/DDBJ whole genome shotgun (WGS) entry which is preliminary data.</text>
</comment>
<dbReference type="Proteomes" id="UP000309997">
    <property type="component" value="Unassembled WGS sequence"/>
</dbReference>
<name>A0ACC4CWR1_POPAL</name>
<accession>A0ACC4CWR1</accession>
<proteinExistence type="predicted"/>
<evidence type="ECO:0000313" key="2">
    <source>
        <dbReference type="Proteomes" id="UP000309997"/>
    </source>
</evidence>
<sequence>MVNLRSPGFLVLYAFQFLVLVQIQVSCYQYKVGDLDAWGIPTSANPQVYTYWSKYHTLKIGDSLLFLYPPSQDSVIQVTLENYNSCNLTDPILYMNNGNSLFNITAYGDFYFTSGVQGRCQKEQKLHISVPGNGSASAYSPSYGPSALPDTAPSYPTVFGSIPLPPSSSPTNRFSILLSFIIGAASHKPCAECRQPLVLYSVSLGMLNETFLKFSCNVGHATVSRCYRIGAAHKKGYLKM</sequence>
<organism evidence="1 2">
    <name type="scientific">Populus alba</name>
    <name type="common">White poplar</name>
    <dbReference type="NCBI Taxonomy" id="43335"/>
    <lineage>
        <taxon>Eukaryota</taxon>
        <taxon>Viridiplantae</taxon>
        <taxon>Streptophyta</taxon>
        <taxon>Embryophyta</taxon>
        <taxon>Tracheophyta</taxon>
        <taxon>Spermatophyta</taxon>
        <taxon>Magnoliopsida</taxon>
        <taxon>eudicotyledons</taxon>
        <taxon>Gunneridae</taxon>
        <taxon>Pentapetalae</taxon>
        <taxon>rosids</taxon>
        <taxon>fabids</taxon>
        <taxon>Malpighiales</taxon>
        <taxon>Salicaceae</taxon>
        <taxon>Saliceae</taxon>
        <taxon>Populus</taxon>
    </lineage>
</organism>
<reference evidence="1 2" key="1">
    <citation type="journal article" date="2024" name="Plant Biotechnol. J.">
        <title>Genome and CRISPR/Cas9 system of a widespread forest tree (Populus alba) in the world.</title>
        <authorList>
            <person name="Liu Y.J."/>
            <person name="Jiang P.F."/>
            <person name="Han X.M."/>
            <person name="Li X.Y."/>
            <person name="Wang H.M."/>
            <person name="Wang Y.J."/>
            <person name="Wang X.X."/>
            <person name="Zeng Q.Y."/>
        </authorList>
    </citation>
    <scope>NUCLEOTIDE SEQUENCE [LARGE SCALE GENOMIC DNA]</scope>
    <source>
        <strain evidence="2">cv. PAL-ZL1</strain>
    </source>
</reference>
<keyword evidence="2" id="KW-1185">Reference proteome</keyword>
<gene>
    <name evidence="1" type="ORF">D5086_000757</name>
</gene>
<evidence type="ECO:0000313" key="1">
    <source>
        <dbReference type="EMBL" id="KAL3609737.1"/>
    </source>
</evidence>
<dbReference type="EMBL" id="RCHU02000001">
    <property type="protein sequence ID" value="KAL3609737.1"/>
    <property type="molecule type" value="Genomic_DNA"/>
</dbReference>